<dbReference type="RefSeq" id="XP_018019154.1">
    <property type="nucleotide sequence ID" value="XM_018163665.2"/>
</dbReference>
<keyword evidence="9" id="KW-1185">Reference proteome</keyword>
<feature type="region of interest" description="Disordered" evidence="7">
    <location>
        <begin position="366"/>
        <end position="397"/>
    </location>
</feature>
<keyword evidence="3 8" id="KW-0812">Transmembrane</keyword>
<keyword evidence="5 8" id="KW-0472">Membrane</keyword>
<keyword evidence="6" id="KW-0458">Lysosome</keyword>
<accession>A0A8B7NZ99</accession>
<sequence length="424" mass="48066">MAGQSLAALSYALDTNTEDNLLAIRRPLTYVSLCLYGLLFTYIYAQLWMVMHYSYKRWCYRTYVLYASIAWCILRITLFSYYAMLEHEESKSLGGNSEPRVLSRRVGFLSYFLLYSLPLYLQFTCLCLMVAYFYQIHRSSHQNFHPREMNEWWWPSYVLLALNIFVLCLNFGSSAVIKWQEDSEQQPSPAGLPLLTVYVVHLRVLLNGAAFMLVASALAYVTVKVANTAEARLLLETENLTQFGAVLVCVLLVFLFLCRTVINVLALVPTVNFVLDTDQVDLLSDSRSAYFMLVTVLFLWEFVPTLLMVIFFRVKAPSQQQSPAWGQGTNGAPLLSETLSDPSSDDDLSHNFSFLHAASAPRNFSPPLPASSHNSASLDDITGSSSAETEEPGNIHPLSTRFCHRTSLFSYRILNRANVRPDYM</sequence>
<dbReference type="GO" id="GO:1904263">
    <property type="term" value="P:positive regulation of TORC1 signaling"/>
    <property type="evidence" value="ECO:0007669"/>
    <property type="project" value="TreeGrafter"/>
</dbReference>
<gene>
    <name evidence="10" type="primary">LOC108675635</name>
</gene>
<evidence type="ECO:0000256" key="2">
    <source>
        <dbReference type="ARBA" id="ARBA00004656"/>
    </source>
</evidence>
<feature type="transmembrane region" description="Helical" evidence="8">
    <location>
        <begin position="108"/>
        <end position="134"/>
    </location>
</feature>
<dbReference type="GO" id="GO:0005765">
    <property type="term" value="C:lysosomal membrane"/>
    <property type="evidence" value="ECO:0007669"/>
    <property type="project" value="UniProtKB-SubCell"/>
</dbReference>
<evidence type="ECO:0000256" key="8">
    <source>
        <dbReference type="SAM" id="Phobius"/>
    </source>
</evidence>
<evidence type="ECO:0000256" key="3">
    <source>
        <dbReference type="ARBA" id="ARBA00022692"/>
    </source>
</evidence>
<dbReference type="OMA" id="YFFDHPG"/>
<feature type="transmembrane region" description="Helical" evidence="8">
    <location>
        <begin position="154"/>
        <end position="177"/>
    </location>
</feature>
<dbReference type="GO" id="GO:0012505">
    <property type="term" value="C:endomembrane system"/>
    <property type="evidence" value="ECO:0007669"/>
    <property type="project" value="UniProtKB-SubCell"/>
</dbReference>
<keyword evidence="4 8" id="KW-1133">Transmembrane helix</keyword>
<dbReference type="PANTHER" id="PTHR15146:SF3">
    <property type="entry name" value="THH1_TOM1_TOM3 DOMAIN-CONTAINING PROTEIN"/>
    <property type="match status" value="1"/>
</dbReference>
<keyword evidence="10" id="KW-0675">Receptor</keyword>
<dbReference type="GeneID" id="108675635"/>
<protein>
    <submittedName>
        <fullName evidence="10">G protein-coupled receptor 137Ba</fullName>
    </submittedName>
</protein>
<evidence type="ECO:0000256" key="1">
    <source>
        <dbReference type="ARBA" id="ARBA00004127"/>
    </source>
</evidence>
<evidence type="ECO:0000256" key="7">
    <source>
        <dbReference type="SAM" id="MobiDB-lite"/>
    </source>
</evidence>
<evidence type="ECO:0000256" key="4">
    <source>
        <dbReference type="ARBA" id="ARBA00022989"/>
    </source>
</evidence>
<feature type="transmembrane region" description="Helical" evidence="8">
    <location>
        <begin position="243"/>
        <end position="268"/>
    </location>
</feature>
<evidence type="ECO:0000256" key="5">
    <source>
        <dbReference type="ARBA" id="ARBA00023136"/>
    </source>
</evidence>
<dbReference type="AlphaFoldDB" id="A0A8B7NZ99"/>
<dbReference type="InterPro" id="IPR029723">
    <property type="entry name" value="GPR137"/>
</dbReference>
<dbReference type="PANTHER" id="PTHR15146">
    <property type="entry name" value="INTEGRAL MEMBRANE PROTEIN GPR137"/>
    <property type="match status" value="1"/>
</dbReference>
<name>A0A8B7NZ99_HYAAZ</name>
<feature type="transmembrane region" description="Helical" evidence="8">
    <location>
        <begin position="197"/>
        <end position="223"/>
    </location>
</feature>
<organism evidence="9 10">
    <name type="scientific">Hyalella azteca</name>
    <name type="common">Amphipod</name>
    <dbReference type="NCBI Taxonomy" id="294128"/>
    <lineage>
        <taxon>Eukaryota</taxon>
        <taxon>Metazoa</taxon>
        <taxon>Ecdysozoa</taxon>
        <taxon>Arthropoda</taxon>
        <taxon>Crustacea</taxon>
        <taxon>Multicrustacea</taxon>
        <taxon>Malacostraca</taxon>
        <taxon>Eumalacostraca</taxon>
        <taxon>Peracarida</taxon>
        <taxon>Amphipoda</taxon>
        <taxon>Senticaudata</taxon>
        <taxon>Talitrida</taxon>
        <taxon>Talitroidea</taxon>
        <taxon>Hyalellidae</taxon>
        <taxon>Hyalella</taxon>
    </lineage>
</organism>
<evidence type="ECO:0000313" key="10">
    <source>
        <dbReference type="RefSeq" id="XP_018019154.1"/>
    </source>
</evidence>
<dbReference type="KEGG" id="hazt:108675635"/>
<feature type="transmembrane region" description="Helical" evidence="8">
    <location>
        <begin position="63"/>
        <end position="84"/>
    </location>
</feature>
<feature type="transmembrane region" description="Helical" evidence="8">
    <location>
        <begin position="30"/>
        <end position="51"/>
    </location>
</feature>
<comment type="subcellular location">
    <subcellularLocation>
        <location evidence="1">Endomembrane system</location>
        <topology evidence="1">Multi-pass membrane protein</topology>
    </subcellularLocation>
    <subcellularLocation>
        <location evidence="2">Lysosome membrane</location>
    </subcellularLocation>
</comment>
<feature type="compositionally biased region" description="Polar residues" evidence="7">
    <location>
        <begin position="371"/>
        <end position="387"/>
    </location>
</feature>
<evidence type="ECO:0000256" key="6">
    <source>
        <dbReference type="ARBA" id="ARBA00023228"/>
    </source>
</evidence>
<evidence type="ECO:0000313" key="9">
    <source>
        <dbReference type="Proteomes" id="UP000694843"/>
    </source>
</evidence>
<dbReference type="Proteomes" id="UP000694843">
    <property type="component" value="Unplaced"/>
</dbReference>
<feature type="transmembrane region" description="Helical" evidence="8">
    <location>
        <begin position="288"/>
        <end position="312"/>
    </location>
</feature>
<dbReference type="OrthoDB" id="192544at2759"/>
<proteinExistence type="predicted"/>
<reference evidence="10" key="1">
    <citation type="submission" date="2025-08" db="UniProtKB">
        <authorList>
            <consortium name="RefSeq"/>
        </authorList>
    </citation>
    <scope>IDENTIFICATION</scope>
    <source>
        <tissue evidence="10">Whole organism</tissue>
    </source>
</reference>